<dbReference type="InterPro" id="IPR003018">
    <property type="entry name" value="GAF"/>
</dbReference>
<reference evidence="3" key="2">
    <citation type="submission" date="2020-09" db="EMBL/GenBank/DDBJ databases">
        <authorList>
            <person name="Sun Q."/>
            <person name="Zhou Y."/>
        </authorList>
    </citation>
    <scope>NUCLEOTIDE SEQUENCE</scope>
    <source>
        <strain evidence="3">CGMCC 1.16067</strain>
    </source>
</reference>
<accession>A0A917F410</accession>
<reference evidence="3" key="1">
    <citation type="journal article" date="2014" name="Int. J. Syst. Evol. Microbiol.">
        <title>Complete genome sequence of Corynebacterium casei LMG S-19264T (=DSM 44701T), isolated from a smear-ripened cheese.</title>
        <authorList>
            <consortium name="US DOE Joint Genome Institute (JGI-PGF)"/>
            <person name="Walter F."/>
            <person name="Albersmeier A."/>
            <person name="Kalinowski J."/>
            <person name="Ruckert C."/>
        </authorList>
    </citation>
    <scope>NUCLEOTIDE SEQUENCE</scope>
    <source>
        <strain evidence="3">CGMCC 1.16067</strain>
    </source>
</reference>
<name>A0A917F410_9ACTN</name>
<organism evidence="3 4">
    <name type="scientific">Marmoricola endophyticus</name>
    <dbReference type="NCBI Taxonomy" id="2040280"/>
    <lineage>
        <taxon>Bacteria</taxon>
        <taxon>Bacillati</taxon>
        <taxon>Actinomycetota</taxon>
        <taxon>Actinomycetes</taxon>
        <taxon>Propionibacteriales</taxon>
        <taxon>Nocardioidaceae</taxon>
        <taxon>Marmoricola</taxon>
    </lineage>
</organism>
<dbReference type="InterPro" id="IPR029016">
    <property type="entry name" value="GAF-like_dom_sf"/>
</dbReference>
<dbReference type="SMART" id="SM00331">
    <property type="entry name" value="PP2C_SIG"/>
    <property type="match status" value="1"/>
</dbReference>
<keyword evidence="1" id="KW-0378">Hydrolase</keyword>
<feature type="domain" description="PPM-type phosphatase" evidence="2">
    <location>
        <begin position="333"/>
        <end position="551"/>
    </location>
</feature>
<dbReference type="Gene3D" id="3.30.450.40">
    <property type="match status" value="2"/>
</dbReference>
<protein>
    <recommendedName>
        <fullName evidence="2">PPM-type phosphatase domain-containing protein</fullName>
    </recommendedName>
</protein>
<dbReference type="RefSeq" id="WP_188779683.1">
    <property type="nucleotide sequence ID" value="NZ_BMKQ01000001.1"/>
</dbReference>
<dbReference type="GO" id="GO:0016791">
    <property type="term" value="F:phosphatase activity"/>
    <property type="evidence" value="ECO:0007669"/>
    <property type="project" value="TreeGrafter"/>
</dbReference>
<evidence type="ECO:0000259" key="2">
    <source>
        <dbReference type="SMART" id="SM00331"/>
    </source>
</evidence>
<evidence type="ECO:0000256" key="1">
    <source>
        <dbReference type="ARBA" id="ARBA00022801"/>
    </source>
</evidence>
<dbReference type="InterPro" id="IPR036457">
    <property type="entry name" value="PPM-type-like_dom_sf"/>
</dbReference>
<dbReference type="Gene3D" id="3.60.40.10">
    <property type="entry name" value="PPM-type phosphatase domain"/>
    <property type="match status" value="1"/>
</dbReference>
<dbReference type="PANTHER" id="PTHR43156:SF2">
    <property type="entry name" value="STAGE II SPORULATION PROTEIN E"/>
    <property type="match status" value="1"/>
</dbReference>
<dbReference type="AlphaFoldDB" id="A0A917F410"/>
<dbReference type="Pfam" id="PF13185">
    <property type="entry name" value="GAF_2"/>
    <property type="match status" value="1"/>
</dbReference>
<dbReference type="Pfam" id="PF07228">
    <property type="entry name" value="SpoIIE"/>
    <property type="match status" value="1"/>
</dbReference>
<evidence type="ECO:0000313" key="3">
    <source>
        <dbReference type="EMBL" id="GGF46436.1"/>
    </source>
</evidence>
<evidence type="ECO:0000313" key="4">
    <source>
        <dbReference type="Proteomes" id="UP000649179"/>
    </source>
</evidence>
<sequence length="553" mass="59166">MLHALPASEDLVLRYERMLERYLEVPLAVVCTTESTGLDPEHEAVMALVRASDGPVVSGDGETPPDPSLVALEIAAVAAWPLRDPSGRTIGALGVIDHEPRYWTGEDLGTIADLAEGCSGEMAHLRGRADAERQAQRAQELGRRSRVLLALSEGLSSTRTLDDIAFAVERVAVDQLECLHGAIWLLRTARDASDTDRLHHVCDPSGGWVSAAINADLPVTMGNPAGEVVLTGRSLVFATRAEQNARPYDLDLSRQVGETRVFMPLGLGRTFGVLALVWEGQQDLSAEHRVTIATLASYVSQAVQRAELLEERELVSTTLQAAMLPRLPQVSALELTARYRPAAARDRVGGDWYDAVVTHSGSTDVMIGDVSGHDIAAAAVMGEVRSMLRAFSFGHDGSPASNVAQLDQALDSFGIDRFASLLYVRAEQPDGTGQRRLSWTNAGHFPPLVVRPDGSAGLLEDPMGADLVLGVDATSERRDRTALVPEGSVLLLFTDGLVERRGECVTAGLRRLRDAAAEHHGKAPDALLDGLFADLVGEGNEDDVAVLAVGLTA</sequence>
<dbReference type="EMBL" id="BMKQ01000001">
    <property type="protein sequence ID" value="GGF46436.1"/>
    <property type="molecule type" value="Genomic_DNA"/>
</dbReference>
<dbReference type="PANTHER" id="PTHR43156">
    <property type="entry name" value="STAGE II SPORULATION PROTEIN E-RELATED"/>
    <property type="match status" value="1"/>
</dbReference>
<proteinExistence type="predicted"/>
<dbReference type="InterPro" id="IPR001932">
    <property type="entry name" value="PPM-type_phosphatase-like_dom"/>
</dbReference>
<dbReference type="SUPFAM" id="SSF55781">
    <property type="entry name" value="GAF domain-like"/>
    <property type="match status" value="2"/>
</dbReference>
<keyword evidence="4" id="KW-1185">Reference proteome</keyword>
<dbReference type="Proteomes" id="UP000649179">
    <property type="component" value="Unassembled WGS sequence"/>
</dbReference>
<gene>
    <name evidence="3" type="ORF">GCM10011519_20490</name>
</gene>
<dbReference type="InterPro" id="IPR052016">
    <property type="entry name" value="Bact_Sigma-Reg"/>
</dbReference>
<comment type="caution">
    <text evidence="3">The sequence shown here is derived from an EMBL/GenBank/DDBJ whole genome shotgun (WGS) entry which is preliminary data.</text>
</comment>